<dbReference type="RefSeq" id="WP_059071556.1">
    <property type="nucleotide sequence ID" value="NZ_LNAL01000008.1"/>
</dbReference>
<keyword evidence="1" id="KW-0732">Signal</keyword>
<evidence type="ECO:0000313" key="3">
    <source>
        <dbReference type="Proteomes" id="UP000054223"/>
    </source>
</evidence>
<evidence type="ECO:0008006" key="4">
    <source>
        <dbReference type="Google" id="ProtNLM"/>
    </source>
</evidence>
<dbReference type="PROSITE" id="PS51257">
    <property type="entry name" value="PROKAR_LIPOPROTEIN"/>
    <property type="match status" value="1"/>
</dbReference>
<name>A0A9X0HH95_SOLP1</name>
<evidence type="ECO:0000256" key="1">
    <source>
        <dbReference type="SAM" id="SignalP"/>
    </source>
</evidence>
<evidence type="ECO:0000313" key="2">
    <source>
        <dbReference type="EMBL" id="KUG05862.1"/>
    </source>
</evidence>
<gene>
    <name evidence="2" type="ORF">ASU33_00280</name>
</gene>
<feature type="signal peptide" evidence="1">
    <location>
        <begin position="1"/>
        <end position="22"/>
    </location>
</feature>
<sequence length="197" mass="21320">MKTLALLLLPAAALLTATSCSKDSVKPKPDPAVELGMQRSFHFTADNTHRDTTFASGAMESLAARTSQEMYLCFGPAAGADYINLKLDPRQMPSNLVGTYSLDSNTGAVYSRYLYRRITPSGYSASILSSDDHPTTGTLTISHYDAERKLISGSYTAQFTGVYDPTSTSTSTNHTQLRRCNLSLSGTFENVKLSVVP</sequence>
<dbReference type="EMBL" id="LNAL01000008">
    <property type="protein sequence ID" value="KUG05862.1"/>
    <property type="molecule type" value="Genomic_DNA"/>
</dbReference>
<dbReference type="AlphaFoldDB" id="A0A9X0HH95"/>
<proteinExistence type="predicted"/>
<comment type="caution">
    <text evidence="2">The sequence shown here is derived from an EMBL/GenBank/DDBJ whole genome shotgun (WGS) entry which is preliminary data.</text>
</comment>
<feature type="chain" id="PRO_5040807286" description="DUF4082 domain-containing protein" evidence="1">
    <location>
        <begin position="23"/>
        <end position="197"/>
    </location>
</feature>
<reference evidence="2 3" key="1">
    <citation type="submission" date="2015-11" db="EMBL/GenBank/DDBJ databases">
        <title>Solirubrum puertoriconensis gen. nov. an environmental bacteria isolated in Puerto Rico.</title>
        <authorList>
            <person name="Cuebas-Irizarry M.F."/>
            <person name="Montalvo-Rodriguez R."/>
        </authorList>
    </citation>
    <scope>NUCLEOTIDE SEQUENCE [LARGE SCALE GENOMIC DNA]</scope>
    <source>
        <strain evidence="2 3">MC1A</strain>
    </source>
</reference>
<accession>A0A9X0HH95</accession>
<dbReference type="Proteomes" id="UP000054223">
    <property type="component" value="Unassembled WGS sequence"/>
</dbReference>
<keyword evidence="3" id="KW-1185">Reference proteome</keyword>
<organism evidence="2 3">
    <name type="scientific">Solirubrum puertoriconensis</name>
    <dbReference type="NCBI Taxonomy" id="1751427"/>
    <lineage>
        <taxon>Bacteria</taxon>
        <taxon>Pseudomonadati</taxon>
        <taxon>Bacteroidota</taxon>
        <taxon>Cytophagia</taxon>
        <taxon>Cytophagales</taxon>
    </lineage>
</organism>
<protein>
    <recommendedName>
        <fullName evidence="4">DUF4082 domain-containing protein</fullName>
    </recommendedName>
</protein>
<dbReference type="OrthoDB" id="850811at2"/>